<dbReference type="PANTHER" id="PTHR30146:SF105">
    <property type="entry name" value="CATABOLITE CONTROL PROTEIN B"/>
    <property type="match status" value="1"/>
</dbReference>
<organism evidence="5 6">
    <name type="scientific">Enterococcus casseliflavus</name>
    <name type="common">Enterococcus flavescens</name>
    <dbReference type="NCBI Taxonomy" id="37734"/>
    <lineage>
        <taxon>Bacteria</taxon>
        <taxon>Bacillati</taxon>
        <taxon>Bacillota</taxon>
        <taxon>Bacilli</taxon>
        <taxon>Lactobacillales</taxon>
        <taxon>Enterococcaceae</taxon>
        <taxon>Enterococcus</taxon>
    </lineage>
</organism>
<comment type="caution">
    <text evidence="5">The sequence shown here is derived from an EMBL/GenBank/DDBJ whole genome shotgun (WGS) entry which is preliminary data.</text>
</comment>
<keyword evidence="3" id="KW-0804">Transcription</keyword>
<dbReference type="GO" id="GO:0003700">
    <property type="term" value="F:DNA-binding transcription factor activity"/>
    <property type="evidence" value="ECO:0007669"/>
    <property type="project" value="TreeGrafter"/>
</dbReference>
<dbReference type="Pfam" id="PF00532">
    <property type="entry name" value="Peripla_BP_1"/>
    <property type="match status" value="1"/>
</dbReference>
<evidence type="ECO:0000256" key="2">
    <source>
        <dbReference type="ARBA" id="ARBA00023125"/>
    </source>
</evidence>
<dbReference type="InterPro" id="IPR028082">
    <property type="entry name" value="Peripla_BP_I"/>
</dbReference>
<evidence type="ECO:0000313" key="5">
    <source>
        <dbReference type="EMBL" id="RHK05272.1"/>
    </source>
</evidence>
<dbReference type="GO" id="GO:0000976">
    <property type="term" value="F:transcription cis-regulatory region binding"/>
    <property type="evidence" value="ECO:0007669"/>
    <property type="project" value="TreeGrafter"/>
</dbReference>
<dbReference type="InterPro" id="IPR001761">
    <property type="entry name" value="Peripla_BP/Lac1_sug-bd_dom"/>
</dbReference>
<keyword evidence="2 5" id="KW-0238">DNA-binding</keyword>
<dbReference type="Pfam" id="PF00356">
    <property type="entry name" value="LacI"/>
    <property type="match status" value="1"/>
</dbReference>
<evidence type="ECO:0000313" key="6">
    <source>
        <dbReference type="Proteomes" id="UP000286288"/>
    </source>
</evidence>
<proteinExistence type="predicted"/>
<dbReference type="EMBL" id="QRMZ01000022">
    <property type="protein sequence ID" value="RHK05272.1"/>
    <property type="molecule type" value="Genomic_DNA"/>
</dbReference>
<evidence type="ECO:0000256" key="3">
    <source>
        <dbReference type="ARBA" id="ARBA00023163"/>
    </source>
</evidence>
<evidence type="ECO:0000256" key="1">
    <source>
        <dbReference type="ARBA" id="ARBA00023015"/>
    </source>
</evidence>
<dbReference type="SMART" id="SM00354">
    <property type="entry name" value="HTH_LACI"/>
    <property type="match status" value="1"/>
</dbReference>
<gene>
    <name evidence="5" type="ORF">DW084_14690</name>
</gene>
<dbReference type="SUPFAM" id="SSF47413">
    <property type="entry name" value="lambda repressor-like DNA-binding domains"/>
    <property type="match status" value="1"/>
</dbReference>
<dbReference type="InterPro" id="IPR000843">
    <property type="entry name" value="HTH_LacI"/>
</dbReference>
<feature type="domain" description="HTH lacI-type" evidence="4">
    <location>
        <begin position="5"/>
        <end position="59"/>
    </location>
</feature>
<accession>A0A415EPN9</accession>
<dbReference type="CDD" id="cd01392">
    <property type="entry name" value="HTH_LacI"/>
    <property type="match status" value="1"/>
</dbReference>
<dbReference type="PROSITE" id="PS50932">
    <property type="entry name" value="HTH_LACI_2"/>
    <property type="match status" value="1"/>
</dbReference>
<dbReference type="InterPro" id="IPR010982">
    <property type="entry name" value="Lambda_DNA-bd_dom_sf"/>
</dbReference>
<sequence length="311" mass="34856">MKEMATIRDIAKITGFSITTVSRVINGHPYVDEQKRAAILAVMEELDYKPNKIAQKLSSGKTYNIGVIVPFVNHAFFDGILNGIMEEAFAQKYKVTLLPTNFDRKLELEYLEEFAAKGFDGLIVITRANHIETFYPYMEKGPIVFCENSTGTAVPFVAIDLVGSVTASINYLKEQGVKRLGLTLGRSKRLSCNSVNTIAKAKELFPNFSEADIYWDCIKAQDGIPAAAFFKERGIDGVITNGDEIAAMILNQYPHGTAPVVIGQENLLISQMLHFSSVEFHLDQCGKEAFRLFQERKQEQIILPYELIIRE</sequence>
<dbReference type="Gene3D" id="1.10.260.40">
    <property type="entry name" value="lambda repressor-like DNA-binding domains"/>
    <property type="match status" value="1"/>
</dbReference>
<name>A0A415EPN9_ENTCA</name>
<protein>
    <submittedName>
        <fullName evidence="5">LacI family DNA-binding transcriptional regulator</fullName>
    </submittedName>
</protein>
<dbReference type="AlphaFoldDB" id="A0A415EPN9"/>
<dbReference type="Proteomes" id="UP000286288">
    <property type="component" value="Unassembled WGS sequence"/>
</dbReference>
<evidence type="ECO:0000259" key="4">
    <source>
        <dbReference type="PROSITE" id="PS50932"/>
    </source>
</evidence>
<reference evidence="5 6" key="1">
    <citation type="submission" date="2018-08" db="EMBL/GenBank/DDBJ databases">
        <title>A genome reference for cultivated species of the human gut microbiota.</title>
        <authorList>
            <person name="Zou Y."/>
            <person name="Xue W."/>
            <person name="Luo G."/>
        </authorList>
    </citation>
    <scope>NUCLEOTIDE SEQUENCE [LARGE SCALE GENOMIC DNA]</scope>
    <source>
        <strain evidence="5 6">AF48-16</strain>
    </source>
</reference>
<keyword evidence="1" id="KW-0805">Transcription regulation</keyword>
<dbReference type="Gene3D" id="3.40.50.2300">
    <property type="match status" value="1"/>
</dbReference>
<dbReference type="SUPFAM" id="SSF53822">
    <property type="entry name" value="Periplasmic binding protein-like I"/>
    <property type="match status" value="1"/>
</dbReference>
<dbReference type="PANTHER" id="PTHR30146">
    <property type="entry name" value="LACI-RELATED TRANSCRIPTIONAL REPRESSOR"/>
    <property type="match status" value="1"/>
</dbReference>